<dbReference type="EMBL" id="MHQC01000037">
    <property type="protein sequence ID" value="OGZ94386.1"/>
    <property type="molecule type" value="Genomic_DNA"/>
</dbReference>
<protein>
    <submittedName>
        <fullName evidence="1">Uncharacterized protein</fullName>
    </submittedName>
</protein>
<dbReference type="AlphaFoldDB" id="A0A1G2K4P5"/>
<organism evidence="1 2">
    <name type="scientific">Candidatus Sungbacteria bacterium RIFCSPHIGHO2_01_FULL_47_32</name>
    <dbReference type="NCBI Taxonomy" id="1802264"/>
    <lineage>
        <taxon>Bacteria</taxon>
        <taxon>Candidatus Sungiibacteriota</taxon>
    </lineage>
</organism>
<gene>
    <name evidence="1" type="ORF">A2633_02160</name>
</gene>
<comment type="caution">
    <text evidence="1">The sequence shown here is derived from an EMBL/GenBank/DDBJ whole genome shotgun (WGS) entry which is preliminary data.</text>
</comment>
<proteinExistence type="predicted"/>
<accession>A0A1G2K4P5</accession>
<evidence type="ECO:0000313" key="1">
    <source>
        <dbReference type="EMBL" id="OGZ94386.1"/>
    </source>
</evidence>
<sequence length="132" mass="15403">MYSGTKGGSNYYHHADVVSRNHHLALKAAKEGRVRNWRWIDTFDTASKDYRTYELLGRIEPDGAKNPRRPTPHKLLALEKRVKKIDGVLSANMGRRYAFVLLAQRSPKLRQKVNDLLYQKFQGKVRFGYSRR</sequence>
<reference evidence="1 2" key="1">
    <citation type="journal article" date="2016" name="Nat. Commun.">
        <title>Thousands of microbial genomes shed light on interconnected biogeochemical processes in an aquifer system.</title>
        <authorList>
            <person name="Anantharaman K."/>
            <person name="Brown C.T."/>
            <person name="Hug L.A."/>
            <person name="Sharon I."/>
            <person name="Castelle C.J."/>
            <person name="Probst A.J."/>
            <person name="Thomas B.C."/>
            <person name="Singh A."/>
            <person name="Wilkins M.J."/>
            <person name="Karaoz U."/>
            <person name="Brodie E.L."/>
            <person name="Williams K.H."/>
            <person name="Hubbard S.S."/>
            <person name="Banfield J.F."/>
        </authorList>
    </citation>
    <scope>NUCLEOTIDE SEQUENCE [LARGE SCALE GENOMIC DNA]</scope>
</reference>
<name>A0A1G2K4P5_9BACT</name>
<evidence type="ECO:0000313" key="2">
    <source>
        <dbReference type="Proteomes" id="UP000177152"/>
    </source>
</evidence>
<dbReference type="Proteomes" id="UP000177152">
    <property type="component" value="Unassembled WGS sequence"/>
</dbReference>